<evidence type="ECO:0000256" key="5">
    <source>
        <dbReference type="ARBA" id="ARBA00022771"/>
    </source>
</evidence>
<comment type="caution">
    <text evidence="15">The sequence shown here is derived from an EMBL/GenBank/DDBJ whole genome shotgun (WGS) entry which is preliminary data.</text>
</comment>
<feature type="region of interest" description="Disordered" evidence="11">
    <location>
        <begin position="233"/>
        <end position="254"/>
    </location>
</feature>
<dbReference type="CDD" id="cd20336">
    <property type="entry name" value="Rcat_RBR"/>
    <property type="match status" value="1"/>
</dbReference>
<dbReference type="PANTHER" id="PTHR45619">
    <property type="entry name" value="SERINE/THREONINE-PROTEIN PHOSPHATASE PP2A-RELATED"/>
    <property type="match status" value="1"/>
</dbReference>
<feature type="region of interest" description="Disordered" evidence="11">
    <location>
        <begin position="467"/>
        <end position="520"/>
    </location>
</feature>
<keyword evidence="12" id="KW-0472">Membrane</keyword>
<dbReference type="InterPro" id="IPR004843">
    <property type="entry name" value="Calcineurin-like_PHP"/>
</dbReference>
<keyword evidence="12" id="KW-1133">Transmembrane helix</keyword>
<evidence type="ECO:0000256" key="1">
    <source>
        <dbReference type="ARBA" id="ARBA00013081"/>
    </source>
</evidence>
<dbReference type="InterPro" id="IPR006186">
    <property type="entry name" value="Ser/Thr-sp_prot-phosphatase"/>
</dbReference>
<feature type="domain" description="RING-type" evidence="14">
    <location>
        <begin position="27"/>
        <end position="244"/>
    </location>
</feature>
<keyword evidence="5 10" id="KW-0863">Zinc-finger</keyword>
<gene>
    <name evidence="15" type="primary">pho2B</name>
    <name evidence="15" type="ORF">SPIL2461_LOCUS10950</name>
</gene>
<feature type="domain" description="RING-type" evidence="13">
    <location>
        <begin position="31"/>
        <end position="75"/>
    </location>
</feature>
<dbReference type="EC" id="3.1.3.16" evidence="1"/>
<evidence type="ECO:0000256" key="4">
    <source>
        <dbReference type="ARBA" id="ARBA00022737"/>
    </source>
</evidence>
<dbReference type="InterPro" id="IPR044066">
    <property type="entry name" value="TRIAD_supradom"/>
</dbReference>
<evidence type="ECO:0000313" key="15">
    <source>
        <dbReference type="EMBL" id="CAE7448265.1"/>
    </source>
</evidence>
<keyword evidence="7" id="KW-0378">Hydrolase</keyword>
<evidence type="ECO:0000256" key="9">
    <source>
        <dbReference type="ARBA" id="ARBA00023211"/>
    </source>
</evidence>
<dbReference type="InterPro" id="IPR047129">
    <property type="entry name" value="PPA2-like"/>
</dbReference>
<dbReference type="PROSITE" id="PS50089">
    <property type="entry name" value="ZF_RING_2"/>
    <property type="match status" value="1"/>
</dbReference>
<evidence type="ECO:0000256" key="8">
    <source>
        <dbReference type="ARBA" id="ARBA00022833"/>
    </source>
</evidence>
<evidence type="ECO:0000313" key="16">
    <source>
        <dbReference type="Proteomes" id="UP000649617"/>
    </source>
</evidence>
<keyword evidence="2" id="KW-0808">Transferase</keyword>
<dbReference type="InterPro" id="IPR001841">
    <property type="entry name" value="Znf_RING"/>
</dbReference>
<feature type="compositionally biased region" description="Pro residues" evidence="11">
    <location>
        <begin position="237"/>
        <end position="248"/>
    </location>
</feature>
<keyword evidence="6" id="KW-0833">Ubl conjugation pathway</keyword>
<sequence length="520" mass="56762">MAETEVQSSTVDPLEDSEAIAEQVKAERWQCDLCFEPFARFETPWRLADDRCCHSLCRRCLLGSIRWGGRCPYDNTPIPAIVVCGAMGTGEYVYHEKLTEARRSGGLPCTAADCPGVVPSVDGPRPCPSNCGCCGARHCARRICGVPWSSGHRCWDLMEEERQELERRLAGGHDFQATTRRRLMGAPRFRPCPQCGAMVEHVGGCNMVYHDSCRTRWCFICRRVGTCQDFDCKAPSSQPPTPRGPPNAVPTGTSKRDVKKIISSSAILSAGVVLLLIVIFTNIFSGVRFDLPRKGLPFFLGTGVSKPDTCDTSSCDPVTTPQPELLVGQTMATLEIGGSMLAVHGGLSPSIHHLDQIRLLDRFAEIPHDGPLADLMWSDPDPDKSGFVISPRGAGYVFGQDVAQKFLHVNQLSHIVRAHQLCMAGYQVLFDDTLSTVWSAPNYCYRFGNTASILEVSEEGSRFFNVFGPAPESERQRPGAEGPASPAAPAAPAAPPRRGAMPPMKSNVPCSAGREDRYFT</sequence>
<dbReference type="GO" id="GO:0004722">
    <property type="term" value="F:protein serine/threonine phosphatase activity"/>
    <property type="evidence" value="ECO:0007669"/>
    <property type="project" value="UniProtKB-EC"/>
</dbReference>
<evidence type="ECO:0000256" key="11">
    <source>
        <dbReference type="SAM" id="MobiDB-lite"/>
    </source>
</evidence>
<keyword evidence="9" id="KW-0464">Manganese</keyword>
<dbReference type="InterPro" id="IPR017907">
    <property type="entry name" value="Znf_RING_CS"/>
</dbReference>
<feature type="compositionally biased region" description="Low complexity" evidence="11">
    <location>
        <begin position="479"/>
        <end position="503"/>
    </location>
</feature>
<evidence type="ECO:0000256" key="10">
    <source>
        <dbReference type="PROSITE-ProRule" id="PRU00175"/>
    </source>
</evidence>
<keyword evidence="16" id="KW-1185">Reference proteome</keyword>
<dbReference type="InterPro" id="IPR013083">
    <property type="entry name" value="Znf_RING/FYVE/PHD"/>
</dbReference>
<dbReference type="InterPro" id="IPR029052">
    <property type="entry name" value="Metallo-depent_PP-like"/>
</dbReference>
<evidence type="ECO:0000256" key="6">
    <source>
        <dbReference type="ARBA" id="ARBA00022786"/>
    </source>
</evidence>
<dbReference type="SUPFAM" id="SSF57850">
    <property type="entry name" value="RING/U-box"/>
    <property type="match status" value="2"/>
</dbReference>
<dbReference type="SUPFAM" id="SSF56300">
    <property type="entry name" value="Metallo-dependent phosphatases"/>
    <property type="match status" value="1"/>
</dbReference>
<dbReference type="SMART" id="SM00156">
    <property type="entry name" value="PP2Ac"/>
    <property type="match status" value="1"/>
</dbReference>
<keyword evidence="4" id="KW-0677">Repeat</keyword>
<protein>
    <recommendedName>
        <fullName evidence="1">protein-serine/threonine phosphatase</fullName>
        <ecNumber evidence="1">3.1.3.16</ecNumber>
    </recommendedName>
</protein>
<evidence type="ECO:0000259" key="13">
    <source>
        <dbReference type="PROSITE" id="PS50089"/>
    </source>
</evidence>
<organism evidence="15 16">
    <name type="scientific">Symbiodinium pilosum</name>
    <name type="common">Dinoflagellate</name>
    <dbReference type="NCBI Taxonomy" id="2952"/>
    <lineage>
        <taxon>Eukaryota</taxon>
        <taxon>Sar</taxon>
        <taxon>Alveolata</taxon>
        <taxon>Dinophyceae</taxon>
        <taxon>Suessiales</taxon>
        <taxon>Symbiodiniaceae</taxon>
        <taxon>Symbiodinium</taxon>
    </lineage>
</organism>
<proteinExistence type="predicted"/>
<keyword evidence="8" id="KW-0862">Zinc</keyword>
<name>A0A812RR19_SYMPI</name>
<dbReference type="AlphaFoldDB" id="A0A812RR19"/>
<dbReference type="EMBL" id="CAJNIZ010021101">
    <property type="protein sequence ID" value="CAE7448265.1"/>
    <property type="molecule type" value="Genomic_DNA"/>
</dbReference>
<feature type="transmembrane region" description="Helical" evidence="12">
    <location>
        <begin position="261"/>
        <end position="284"/>
    </location>
</feature>
<keyword evidence="3" id="KW-0479">Metal-binding</keyword>
<dbReference type="OrthoDB" id="1930084at2759"/>
<keyword evidence="12" id="KW-0812">Transmembrane</keyword>
<dbReference type="PROSITE" id="PS51873">
    <property type="entry name" value="TRIAD"/>
    <property type="match status" value="1"/>
</dbReference>
<dbReference type="Proteomes" id="UP000649617">
    <property type="component" value="Unassembled WGS sequence"/>
</dbReference>
<dbReference type="PROSITE" id="PS00518">
    <property type="entry name" value="ZF_RING_1"/>
    <property type="match status" value="1"/>
</dbReference>
<dbReference type="PRINTS" id="PR00114">
    <property type="entry name" value="STPHPHTASE"/>
</dbReference>
<evidence type="ECO:0000256" key="2">
    <source>
        <dbReference type="ARBA" id="ARBA00022679"/>
    </source>
</evidence>
<reference evidence="15" key="1">
    <citation type="submission" date="2021-02" db="EMBL/GenBank/DDBJ databases">
        <authorList>
            <person name="Dougan E. K."/>
            <person name="Rhodes N."/>
            <person name="Thang M."/>
            <person name="Chan C."/>
        </authorList>
    </citation>
    <scope>NUCLEOTIDE SEQUENCE</scope>
</reference>
<evidence type="ECO:0000256" key="7">
    <source>
        <dbReference type="ARBA" id="ARBA00022801"/>
    </source>
</evidence>
<dbReference type="Gene3D" id="3.30.40.10">
    <property type="entry name" value="Zinc/RING finger domain, C3HC4 (zinc finger)"/>
    <property type="match status" value="1"/>
</dbReference>
<dbReference type="GO" id="GO:0016740">
    <property type="term" value="F:transferase activity"/>
    <property type="evidence" value="ECO:0007669"/>
    <property type="project" value="UniProtKB-KW"/>
</dbReference>
<evidence type="ECO:0000256" key="3">
    <source>
        <dbReference type="ARBA" id="ARBA00022723"/>
    </source>
</evidence>
<evidence type="ECO:0000256" key="12">
    <source>
        <dbReference type="SAM" id="Phobius"/>
    </source>
</evidence>
<accession>A0A812RR19</accession>
<dbReference type="GO" id="GO:0008270">
    <property type="term" value="F:zinc ion binding"/>
    <property type="evidence" value="ECO:0007669"/>
    <property type="project" value="UniProtKB-KW"/>
</dbReference>
<dbReference type="Gene3D" id="3.60.21.10">
    <property type="match status" value="1"/>
</dbReference>
<dbReference type="Pfam" id="PF00149">
    <property type="entry name" value="Metallophos"/>
    <property type="match status" value="1"/>
</dbReference>
<evidence type="ECO:0000259" key="14">
    <source>
        <dbReference type="PROSITE" id="PS51873"/>
    </source>
</evidence>